<dbReference type="NCBIfam" id="TIGR00229">
    <property type="entry name" value="sensory_box"/>
    <property type="match status" value="1"/>
</dbReference>
<dbReference type="PROSITE" id="PS50113">
    <property type="entry name" value="PAC"/>
    <property type="match status" value="1"/>
</dbReference>
<evidence type="ECO:0000256" key="3">
    <source>
        <dbReference type="ARBA" id="ARBA00012438"/>
    </source>
</evidence>
<dbReference type="GO" id="GO:0005886">
    <property type="term" value="C:plasma membrane"/>
    <property type="evidence" value="ECO:0007669"/>
    <property type="project" value="UniProtKB-SubCell"/>
</dbReference>
<evidence type="ECO:0000256" key="1">
    <source>
        <dbReference type="ARBA" id="ARBA00000085"/>
    </source>
</evidence>
<dbReference type="InterPro" id="IPR013767">
    <property type="entry name" value="PAS_fold"/>
</dbReference>
<dbReference type="InterPro" id="IPR035965">
    <property type="entry name" value="PAS-like_dom_sf"/>
</dbReference>
<evidence type="ECO:0000259" key="14">
    <source>
        <dbReference type="PROSITE" id="PS50112"/>
    </source>
</evidence>
<evidence type="ECO:0000256" key="9">
    <source>
        <dbReference type="ARBA" id="ARBA00022840"/>
    </source>
</evidence>
<dbReference type="PRINTS" id="PR00344">
    <property type="entry name" value="BCTRLSENSOR"/>
</dbReference>
<feature type="domain" description="PAC" evidence="15">
    <location>
        <begin position="308"/>
        <end position="360"/>
    </location>
</feature>
<dbReference type="SMART" id="SM00091">
    <property type="entry name" value="PAS"/>
    <property type="match status" value="1"/>
</dbReference>
<organism evidence="16">
    <name type="scientific">marine sediment metagenome</name>
    <dbReference type="NCBI Taxonomy" id="412755"/>
    <lineage>
        <taxon>unclassified sequences</taxon>
        <taxon>metagenomes</taxon>
        <taxon>ecological metagenomes</taxon>
    </lineage>
</organism>
<keyword evidence="8" id="KW-0418">Kinase</keyword>
<evidence type="ECO:0000256" key="7">
    <source>
        <dbReference type="ARBA" id="ARBA00022741"/>
    </source>
</evidence>
<evidence type="ECO:0000256" key="11">
    <source>
        <dbReference type="ARBA" id="ARBA00023136"/>
    </source>
</evidence>
<dbReference type="InterPro" id="IPR003594">
    <property type="entry name" value="HATPase_dom"/>
</dbReference>
<dbReference type="InterPro" id="IPR036890">
    <property type="entry name" value="HATPase_C_sf"/>
</dbReference>
<evidence type="ECO:0000256" key="12">
    <source>
        <dbReference type="SAM" id="Phobius"/>
    </source>
</evidence>
<feature type="transmembrane region" description="Helical" evidence="12">
    <location>
        <begin position="172"/>
        <end position="191"/>
    </location>
</feature>
<dbReference type="InterPro" id="IPR031621">
    <property type="entry name" value="HisKA_7TM"/>
</dbReference>
<keyword evidence="4" id="KW-1003">Cell membrane</keyword>
<dbReference type="Gene3D" id="3.30.565.10">
    <property type="entry name" value="Histidine kinase-like ATPase, C-terminal domain"/>
    <property type="match status" value="1"/>
</dbReference>
<reference evidence="16" key="1">
    <citation type="journal article" date="2015" name="Nature">
        <title>Complex archaea that bridge the gap between prokaryotes and eukaryotes.</title>
        <authorList>
            <person name="Spang A."/>
            <person name="Saw J.H."/>
            <person name="Jorgensen S.L."/>
            <person name="Zaremba-Niedzwiedzka K."/>
            <person name="Martijn J."/>
            <person name="Lind A.E."/>
            <person name="van Eijk R."/>
            <person name="Schleper C."/>
            <person name="Guy L."/>
            <person name="Ettema T.J."/>
        </authorList>
    </citation>
    <scope>NUCLEOTIDE SEQUENCE</scope>
</reference>
<keyword evidence="10" id="KW-0902">Two-component regulatory system</keyword>
<evidence type="ECO:0000259" key="15">
    <source>
        <dbReference type="PROSITE" id="PS50113"/>
    </source>
</evidence>
<dbReference type="SUPFAM" id="SSF47384">
    <property type="entry name" value="Homodimeric domain of signal transducing histidine kinase"/>
    <property type="match status" value="1"/>
</dbReference>
<dbReference type="InterPro" id="IPR003661">
    <property type="entry name" value="HisK_dim/P_dom"/>
</dbReference>
<dbReference type="EC" id="2.7.13.3" evidence="3"/>
<comment type="caution">
    <text evidence="16">The sequence shown here is derived from an EMBL/GenBank/DDBJ whole genome shotgun (WGS) entry which is preliminary data.</text>
</comment>
<dbReference type="Gene3D" id="3.30.450.20">
    <property type="entry name" value="PAS domain"/>
    <property type="match status" value="1"/>
</dbReference>
<dbReference type="FunFam" id="3.30.565.10:FF:000023">
    <property type="entry name" value="PAS domain-containing sensor histidine kinase"/>
    <property type="match status" value="1"/>
</dbReference>
<evidence type="ECO:0000256" key="10">
    <source>
        <dbReference type="ARBA" id="ARBA00023012"/>
    </source>
</evidence>
<dbReference type="InterPro" id="IPR000014">
    <property type="entry name" value="PAS"/>
</dbReference>
<dbReference type="InterPro" id="IPR005467">
    <property type="entry name" value="His_kinase_dom"/>
</dbReference>
<feature type="domain" description="PAS" evidence="14">
    <location>
        <begin position="232"/>
        <end position="304"/>
    </location>
</feature>
<evidence type="ECO:0000256" key="2">
    <source>
        <dbReference type="ARBA" id="ARBA00004236"/>
    </source>
</evidence>
<gene>
    <name evidence="16" type="ORF">LCGC14_1645270</name>
</gene>
<proteinExistence type="predicted"/>
<name>A0A0F9HYE6_9ZZZZ</name>
<feature type="transmembrane region" description="Helical" evidence="12">
    <location>
        <begin position="63"/>
        <end position="84"/>
    </location>
</feature>
<protein>
    <recommendedName>
        <fullName evidence="3">histidine kinase</fullName>
        <ecNumber evidence="3">2.7.13.3</ecNumber>
    </recommendedName>
</protein>
<evidence type="ECO:0000256" key="6">
    <source>
        <dbReference type="ARBA" id="ARBA00022679"/>
    </source>
</evidence>
<evidence type="ECO:0000313" key="16">
    <source>
        <dbReference type="EMBL" id="KKM20456.1"/>
    </source>
</evidence>
<evidence type="ECO:0000256" key="4">
    <source>
        <dbReference type="ARBA" id="ARBA00022475"/>
    </source>
</evidence>
<dbReference type="PROSITE" id="PS50112">
    <property type="entry name" value="PAS"/>
    <property type="match status" value="1"/>
</dbReference>
<dbReference type="Gene3D" id="1.10.287.130">
    <property type="match status" value="1"/>
</dbReference>
<dbReference type="InterPro" id="IPR004358">
    <property type="entry name" value="Sig_transdc_His_kin-like_C"/>
</dbReference>
<evidence type="ECO:0000259" key="13">
    <source>
        <dbReference type="PROSITE" id="PS50109"/>
    </source>
</evidence>
<dbReference type="SUPFAM" id="SSF55874">
    <property type="entry name" value="ATPase domain of HSP90 chaperone/DNA topoisomerase II/histidine kinase"/>
    <property type="match status" value="1"/>
</dbReference>
<dbReference type="EMBL" id="LAZR01013763">
    <property type="protein sequence ID" value="KKM20456.1"/>
    <property type="molecule type" value="Genomic_DNA"/>
</dbReference>
<feature type="transmembrane region" description="Helical" evidence="12">
    <location>
        <begin position="96"/>
        <end position="118"/>
    </location>
</feature>
<keyword evidence="11 12" id="KW-0472">Membrane</keyword>
<dbReference type="PROSITE" id="PS50109">
    <property type="entry name" value="HIS_KIN"/>
    <property type="match status" value="1"/>
</dbReference>
<dbReference type="AlphaFoldDB" id="A0A0F9HYE6"/>
<comment type="subcellular location">
    <subcellularLocation>
        <location evidence="2">Cell membrane</location>
    </subcellularLocation>
</comment>
<feature type="domain" description="Histidine kinase" evidence="13">
    <location>
        <begin position="371"/>
        <end position="589"/>
    </location>
</feature>
<feature type="transmembrane region" description="Helical" evidence="12">
    <location>
        <begin position="203"/>
        <end position="223"/>
    </location>
</feature>
<keyword evidence="12" id="KW-1133">Transmembrane helix</keyword>
<dbReference type="SMART" id="SM00086">
    <property type="entry name" value="PAC"/>
    <property type="match status" value="1"/>
</dbReference>
<dbReference type="Pfam" id="PF00512">
    <property type="entry name" value="HisKA"/>
    <property type="match status" value="1"/>
</dbReference>
<dbReference type="PANTHER" id="PTHR43711">
    <property type="entry name" value="TWO-COMPONENT HISTIDINE KINASE"/>
    <property type="match status" value="1"/>
</dbReference>
<keyword evidence="12" id="KW-0812">Transmembrane</keyword>
<dbReference type="Pfam" id="PF02518">
    <property type="entry name" value="HATPase_c"/>
    <property type="match status" value="1"/>
</dbReference>
<dbReference type="InterPro" id="IPR050736">
    <property type="entry name" value="Sensor_HK_Regulatory"/>
</dbReference>
<feature type="transmembrane region" description="Helical" evidence="12">
    <location>
        <begin position="31"/>
        <end position="51"/>
    </location>
</feature>
<feature type="transmembrane region" description="Helical" evidence="12">
    <location>
        <begin position="6"/>
        <end position="24"/>
    </location>
</feature>
<dbReference type="InterPro" id="IPR000700">
    <property type="entry name" value="PAS-assoc_C"/>
</dbReference>
<dbReference type="InterPro" id="IPR036097">
    <property type="entry name" value="HisK_dim/P_sf"/>
</dbReference>
<feature type="transmembrane region" description="Helical" evidence="12">
    <location>
        <begin position="138"/>
        <end position="160"/>
    </location>
</feature>
<keyword evidence="9" id="KW-0067">ATP-binding</keyword>
<dbReference type="PANTHER" id="PTHR43711:SF31">
    <property type="entry name" value="HISTIDINE KINASE"/>
    <property type="match status" value="1"/>
</dbReference>
<dbReference type="CDD" id="cd00082">
    <property type="entry name" value="HisKA"/>
    <property type="match status" value="1"/>
</dbReference>
<keyword evidence="6" id="KW-0808">Transferase</keyword>
<dbReference type="Pfam" id="PF00989">
    <property type="entry name" value="PAS"/>
    <property type="match status" value="1"/>
</dbReference>
<keyword evidence="7" id="KW-0547">Nucleotide-binding</keyword>
<dbReference type="InterPro" id="IPR001610">
    <property type="entry name" value="PAC"/>
</dbReference>
<dbReference type="CDD" id="cd00130">
    <property type="entry name" value="PAS"/>
    <property type="match status" value="1"/>
</dbReference>
<dbReference type="SMART" id="SM00387">
    <property type="entry name" value="HATPase_c"/>
    <property type="match status" value="1"/>
</dbReference>
<dbReference type="GO" id="GO:0005524">
    <property type="term" value="F:ATP binding"/>
    <property type="evidence" value="ECO:0007669"/>
    <property type="project" value="UniProtKB-KW"/>
</dbReference>
<evidence type="ECO:0000256" key="5">
    <source>
        <dbReference type="ARBA" id="ARBA00022553"/>
    </source>
</evidence>
<dbReference type="SUPFAM" id="SSF55785">
    <property type="entry name" value="PYP-like sensor domain (PAS domain)"/>
    <property type="match status" value="1"/>
</dbReference>
<accession>A0A0F9HYE6</accession>
<sequence length="593" mass="68426">MLIFAFLSLVGSIFSFFLGVFVYSKNPKEKLNLLFMLFCSSFSVIGLAEYGMRIADSYETALIWAKIGSLNMFPFSFLTHFTIIFFEKFNKIIKKLLYLSIYFPAAFFISLALTTDIFEKGPIKKYWGWTFGAKDSSFILNISYFWMFSLIIFSFILFLWTYYKKPISYKNYQAKLILVGSLISFLIFYFTDFTNFFSFQIEIPEFGIFGFTIGCGFIAYAMVKYQLFNLDFSKLTSEIIHGLTDNLLLLSPDHKIKEVNHATLKSLGYQREELIDHPIHIIFSEDDIKNSEFNEFLKQKIEDADFIRDIEKNFKTKHGNVIPFSMSISLVRDNWGEIQGIIVIGRDITEYKKVMNEILSASQFKTELMSSVSHELRTPLNSIIGFSELLLEKFYGPLNDKQIDFLQDIKFSSEHLLNLINNILDITKIDSGKLKLNCARINLSYLIYQIKTSLAPLYSTKNLDFNIEGLNSKIHVYIDAIRFKEIIYNLLSNAFKYTLEGSVTLKIIEKENFWEFKVIDTGIGIDRKDYNLVFKEFKRVNNPIVSNISGSGLGLSITKKLVNLHGGEITFSSELGKGTVFTFTIPKKSKIIQ</sequence>
<dbReference type="SMART" id="SM00388">
    <property type="entry name" value="HisKA"/>
    <property type="match status" value="1"/>
</dbReference>
<keyword evidence="5" id="KW-0597">Phosphoprotein</keyword>
<comment type="catalytic activity">
    <reaction evidence="1">
        <text>ATP + protein L-histidine = ADP + protein N-phospho-L-histidine.</text>
        <dbReference type="EC" id="2.7.13.3"/>
    </reaction>
</comment>
<dbReference type="GO" id="GO:0006355">
    <property type="term" value="P:regulation of DNA-templated transcription"/>
    <property type="evidence" value="ECO:0007669"/>
    <property type="project" value="InterPro"/>
</dbReference>
<dbReference type="Pfam" id="PF16927">
    <property type="entry name" value="HisKA_7TM"/>
    <property type="match status" value="1"/>
</dbReference>
<evidence type="ECO:0000256" key="8">
    <source>
        <dbReference type="ARBA" id="ARBA00022777"/>
    </source>
</evidence>
<dbReference type="GO" id="GO:0000155">
    <property type="term" value="F:phosphorelay sensor kinase activity"/>
    <property type="evidence" value="ECO:0007669"/>
    <property type="project" value="InterPro"/>
</dbReference>